<organism evidence="2 3">
    <name type="scientific">Helianthus annuus</name>
    <name type="common">Common sunflower</name>
    <dbReference type="NCBI Taxonomy" id="4232"/>
    <lineage>
        <taxon>Eukaryota</taxon>
        <taxon>Viridiplantae</taxon>
        <taxon>Streptophyta</taxon>
        <taxon>Embryophyta</taxon>
        <taxon>Tracheophyta</taxon>
        <taxon>Spermatophyta</taxon>
        <taxon>Magnoliopsida</taxon>
        <taxon>eudicotyledons</taxon>
        <taxon>Gunneridae</taxon>
        <taxon>Pentapetalae</taxon>
        <taxon>asterids</taxon>
        <taxon>campanulids</taxon>
        <taxon>Asterales</taxon>
        <taxon>Asteraceae</taxon>
        <taxon>Asteroideae</taxon>
        <taxon>Heliantheae alliance</taxon>
        <taxon>Heliantheae</taxon>
        <taxon>Helianthus</taxon>
    </lineage>
</organism>
<protein>
    <recommendedName>
        <fullName evidence="4">Transmembrane protein</fullName>
    </recommendedName>
</protein>
<keyword evidence="1" id="KW-0472">Membrane</keyword>
<reference evidence="2" key="2">
    <citation type="submission" date="2020-06" db="EMBL/GenBank/DDBJ databases">
        <title>Helianthus annuus Genome sequencing and assembly Release 2.</title>
        <authorList>
            <person name="Gouzy J."/>
            <person name="Langlade N."/>
            <person name="Munos S."/>
        </authorList>
    </citation>
    <scope>NUCLEOTIDE SEQUENCE</scope>
    <source>
        <tissue evidence="2">Leaves</tissue>
    </source>
</reference>
<dbReference type="EMBL" id="MNCJ02000329">
    <property type="protein sequence ID" value="KAF5769967.1"/>
    <property type="molecule type" value="Genomic_DNA"/>
</dbReference>
<accession>A0A9K3EB70</accession>
<keyword evidence="1" id="KW-1133">Transmembrane helix</keyword>
<evidence type="ECO:0008006" key="4">
    <source>
        <dbReference type="Google" id="ProtNLM"/>
    </source>
</evidence>
<reference evidence="2" key="1">
    <citation type="journal article" date="2017" name="Nature">
        <title>The sunflower genome provides insights into oil metabolism, flowering and Asterid evolution.</title>
        <authorList>
            <person name="Badouin H."/>
            <person name="Gouzy J."/>
            <person name="Grassa C.J."/>
            <person name="Murat F."/>
            <person name="Staton S.E."/>
            <person name="Cottret L."/>
            <person name="Lelandais-Briere C."/>
            <person name="Owens G.L."/>
            <person name="Carrere S."/>
            <person name="Mayjonade B."/>
            <person name="Legrand L."/>
            <person name="Gill N."/>
            <person name="Kane N.C."/>
            <person name="Bowers J.E."/>
            <person name="Hubner S."/>
            <person name="Bellec A."/>
            <person name="Berard A."/>
            <person name="Berges H."/>
            <person name="Blanchet N."/>
            <person name="Boniface M.C."/>
            <person name="Brunel D."/>
            <person name="Catrice O."/>
            <person name="Chaidir N."/>
            <person name="Claudel C."/>
            <person name="Donnadieu C."/>
            <person name="Faraut T."/>
            <person name="Fievet G."/>
            <person name="Helmstetter N."/>
            <person name="King M."/>
            <person name="Knapp S.J."/>
            <person name="Lai Z."/>
            <person name="Le Paslier M.C."/>
            <person name="Lippi Y."/>
            <person name="Lorenzon L."/>
            <person name="Mandel J.R."/>
            <person name="Marage G."/>
            <person name="Marchand G."/>
            <person name="Marquand E."/>
            <person name="Bret-Mestries E."/>
            <person name="Morien E."/>
            <person name="Nambeesan S."/>
            <person name="Nguyen T."/>
            <person name="Pegot-Espagnet P."/>
            <person name="Pouilly N."/>
            <person name="Raftis F."/>
            <person name="Sallet E."/>
            <person name="Schiex T."/>
            <person name="Thomas J."/>
            <person name="Vandecasteele C."/>
            <person name="Vares D."/>
            <person name="Vear F."/>
            <person name="Vautrin S."/>
            <person name="Crespi M."/>
            <person name="Mangin B."/>
            <person name="Burke J.M."/>
            <person name="Salse J."/>
            <person name="Munos S."/>
            <person name="Vincourt P."/>
            <person name="Rieseberg L.H."/>
            <person name="Langlade N.B."/>
        </authorList>
    </citation>
    <scope>NUCLEOTIDE SEQUENCE</scope>
    <source>
        <tissue evidence="2">Leaves</tissue>
    </source>
</reference>
<dbReference type="AlphaFoldDB" id="A0A9K3EB70"/>
<gene>
    <name evidence="2" type="ORF">HanXRQr2_Chr14g0654281</name>
</gene>
<dbReference type="Proteomes" id="UP000215914">
    <property type="component" value="Unassembled WGS sequence"/>
</dbReference>
<keyword evidence="3" id="KW-1185">Reference proteome</keyword>
<feature type="transmembrane region" description="Helical" evidence="1">
    <location>
        <begin position="20"/>
        <end position="39"/>
    </location>
</feature>
<comment type="caution">
    <text evidence="2">The sequence shown here is derived from an EMBL/GenBank/DDBJ whole genome shotgun (WGS) entry which is preliminary data.</text>
</comment>
<evidence type="ECO:0000313" key="3">
    <source>
        <dbReference type="Proteomes" id="UP000215914"/>
    </source>
</evidence>
<dbReference type="Gramene" id="mRNA:HanXRQr2_Chr14g0654281">
    <property type="protein sequence ID" value="mRNA:HanXRQr2_Chr14g0654281"/>
    <property type="gene ID" value="HanXRQr2_Chr14g0654281"/>
</dbReference>
<keyword evidence="1" id="KW-0812">Transmembrane</keyword>
<proteinExistence type="predicted"/>
<sequence length="114" mass="13627">MIGFKSFLIQTDKTEVQHQIVLFVGMTCGIMMLLFTRFWGEWALTEESLVFTCWWEDIMKNLEFWLLELFEDGVKMLLCAREVFVCNWLGNEHWFEYTRLCVVDQVWAVIGVSR</sequence>
<name>A0A9K3EB70_HELAN</name>
<evidence type="ECO:0000313" key="2">
    <source>
        <dbReference type="EMBL" id="KAF5769967.1"/>
    </source>
</evidence>
<evidence type="ECO:0000256" key="1">
    <source>
        <dbReference type="SAM" id="Phobius"/>
    </source>
</evidence>